<dbReference type="NCBIfam" id="TIGR02432">
    <property type="entry name" value="lysidine_TilS_N"/>
    <property type="match status" value="1"/>
</dbReference>
<keyword evidence="2 6" id="KW-0819">tRNA processing</keyword>
<comment type="catalytic activity">
    <reaction evidence="5 6">
        <text>cytidine(34) in tRNA(Ile2) + L-lysine + ATP = lysidine(34) in tRNA(Ile2) + AMP + diphosphate + H(+)</text>
        <dbReference type="Rhea" id="RHEA:43744"/>
        <dbReference type="Rhea" id="RHEA-COMP:10625"/>
        <dbReference type="Rhea" id="RHEA-COMP:10670"/>
        <dbReference type="ChEBI" id="CHEBI:15378"/>
        <dbReference type="ChEBI" id="CHEBI:30616"/>
        <dbReference type="ChEBI" id="CHEBI:32551"/>
        <dbReference type="ChEBI" id="CHEBI:33019"/>
        <dbReference type="ChEBI" id="CHEBI:82748"/>
        <dbReference type="ChEBI" id="CHEBI:83665"/>
        <dbReference type="ChEBI" id="CHEBI:456215"/>
        <dbReference type="EC" id="6.3.4.19"/>
    </reaction>
</comment>
<evidence type="ECO:0000313" key="9">
    <source>
        <dbReference type="Proteomes" id="UP000630923"/>
    </source>
</evidence>
<evidence type="ECO:0000259" key="7">
    <source>
        <dbReference type="Pfam" id="PF01171"/>
    </source>
</evidence>
<sequence length="429" mass="47070">MVDRDYTVDHLDAWLLNAGVGPDDKVAVAVSGGADSLALAFLAAACRPTLAITVDHCLRPDSGAEAETVTSMLADQNIAHQIVRWSGAKPTGNIQAVARRERYRLLTDVCREQGISFLLTGHHMDDQAETLILRLARGSGLYGLAGMPAVTPDYAGTGIALLRPFLRTRKEQLIAFLQRHDLDWIEDPSNENKAFDRVKVRQFLKEPPLEGLDILRLSETADRLRRSRQAITFYVNQWLDTYARMEPQHYVSIPSEALNSAPDEIVLRGIIAILHAVADAEYAPRFEKLERLYAAMRDIDFAGVTLAGCKIEPLGDGFLFAREPSAISPATPLGDGVWDNRFVVSAQTNSVADLVIMPLADDLWGQARAQWPDLKDIMVPTVVRRGLPVVCRLAENGDAEVVELPTLGKCSTGTPIVTLSCLSNAIPKK</sequence>
<dbReference type="EC" id="6.3.4.19" evidence="6"/>
<comment type="function">
    <text evidence="6">Ligates lysine onto the cytidine present at position 34 of the AUA codon-specific tRNA(Ile) that contains the anticodon CAU, in an ATP-dependent manner. Cytidine is converted to lysidine, thus changing the amino acid specificity of the tRNA from methionine to isoleucine.</text>
</comment>
<reference evidence="8" key="2">
    <citation type="submission" date="2020-09" db="EMBL/GenBank/DDBJ databases">
        <authorList>
            <person name="Sun Q."/>
            <person name="Kim S."/>
        </authorList>
    </citation>
    <scope>NUCLEOTIDE SEQUENCE</scope>
    <source>
        <strain evidence="8">KCTC 42590</strain>
    </source>
</reference>
<keyword evidence="3 6" id="KW-0547">Nucleotide-binding</keyword>
<keyword evidence="4 6" id="KW-0067">ATP-binding</keyword>
<evidence type="ECO:0000256" key="4">
    <source>
        <dbReference type="ARBA" id="ARBA00022840"/>
    </source>
</evidence>
<dbReference type="PANTHER" id="PTHR43033">
    <property type="entry name" value="TRNA(ILE)-LYSIDINE SYNTHASE-RELATED"/>
    <property type="match status" value="1"/>
</dbReference>
<organism evidence="8 9">
    <name type="scientific">Kordiimonas sediminis</name>
    <dbReference type="NCBI Taxonomy" id="1735581"/>
    <lineage>
        <taxon>Bacteria</taxon>
        <taxon>Pseudomonadati</taxon>
        <taxon>Pseudomonadota</taxon>
        <taxon>Alphaproteobacteria</taxon>
        <taxon>Kordiimonadales</taxon>
        <taxon>Kordiimonadaceae</taxon>
        <taxon>Kordiimonas</taxon>
    </lineage>
</organism>
<dbReference type="PANTHER" id="PTHR43033:SF1">
    <property type="entry name" value="TRNA(ILE)-LYSIDINE SYNTHASE-RELATED"/>
    <property type="match status" value="1"/>
</dbReference>
<proteinExistence type="inferred from homology"/>
<dbReference type="EMBL" id="BNCI01000002">
    <property type="protein sequence ID" value="GHF23327.1"/>
    <property type="molecule type" value="Genomic_DNA"/>
</dbReference>
<dbReference type="InterPro" id="IPR014729">
    <property type="entry name" value="Rossmann-like_a/b/a_fold"/>
</dbReference>
<dbReference type="RefSeq" id="WP_191252018.1">
    <property type="nucleotide sequence ID" value="NZ_BNCI01000002.1"/>
</dbReference>
<evidence type="ECO:0000256" key="1">
    <source>
        <dbReference type="ARBA" id="ARBA00022598"/>
    </source>
</evidence>
<accession>A0A919E7W5</accession>
<dbReference type="SUPFAM" id="SSF52402">
    <property type="entry name" value="Adenine nucleotide alpha hydrolases-like"/>
    <property type="match status" value="1"/>
</dbReference>
<evidence type="ECO:0000256" key="2">
    <source>
        <dbReference type="ARBA" id="ARBA00022694"/>
    </source>
</evidence>
<dbReference type="InterPro" id="IPR012795">
    <property type="entry name" value="tRNA_Ile_lys_synt_N"/>
</dbReference>
<dbReference type="CDD" id="cd01992">
    <property type="entry name" value="TilS_N"/>
    <property type="match status" value="1"/>
</dbReference>
<dbReference type="InterPro" id="IPR012094">
    <property type="entry name" value="tRNA_Ile_lys_synt"/>
</dbReference>
<comment type="similarity">
    <text evidence="6">Belongs to the tRNA(Ile)-lysidine synthase family.</text>
</comment>
<dbReference type="GO" id="GO:0006400">
    <property type="term" value="P:tRNA modification"/>
    <property type="evidence" value="ECO:0007669"/>
    <property type="project" value="UniProtKB-UniRule"/>
</dbReference>
<comment type="caution">
    <text evidence="8">The sequence shown here is derived from an EMBL/GenBank/DDBJ whole genome shotgun (WGS) entry which is preliminary data.</text>
</comment>
<dbReference type="InterPro" id="IPR011063">
    <property type="entry name" value="TilS/TtcA_N"/>
</dbReference>
<dbReference type="Proteomes" id="UP000630923">
    <property type="component" value="Unassembled WGS sequence"/>
</dbReference>
<dbReference type="Gene3D" id="3.40.50.620">
    <property type="entry name" value="HUPs"/>
    <property type="match status" value="1"/>
</dbReference>
<evidence type="ECO:0000256" key="3">
    <source>
        <dbReference type="ARBA" id="ARBA00022741"/>
    </source>
</evidence>
<feature type="binding site" evidence="6">
    <location>
        <begin position="31"/>
        <end position="36"/>
    </location>
    <ligand>
        <name>ATP</name>
        <dbReference type="ChEBI" id="CHEBI:30616"/>
    </ligand>
</feature>
<name>A0A919E7W5_9PROT</name>
<dbReference type="GO" id="GO:0032267">
    <property type="term" value="F:tRNA(Ile)-lysidine synthase activity"/>
    <property type="evidence" value="ECO:0007669"/>
    <property type="project" value="UniProtKB-EC"/>
</dbReference>
<keyword evidence="9" id="KW-1185">Reference proteome</keyword>
<dbReference type="AlphaFoldDB" id="A0A919E7W5"/>
<dbReference type="Pfam" id="PF01171">
    <property type="entry name" value="ATP_bind_3"/>
    <property type="match status" value="1"/>
</dbReference>
<evidence type="ECO:0000256" key="6">
    <source>
        <dbReference type="HAMAP-Rule" id="MF_01161"/>
    </source>
</evidence>
<gene>
    <name evidence="6 8" type="primary">tilS</name>
    <name evidence="8" type="ORF">GCM10017044_17300</name>
</gene>
<feature type="domain" description="tRNA(Ile)-lysidine/2-thiocytidine synthase N-terminal" evidence="7">
    <location>
        <begin position="25"/>
        <end position="202"/>
    </location>
</feature>
<keyword evidence="6" id="KW-0963">Cytoplasm</keyword>
<reference evidence="8" key="1">
    <citation type="journal article" date="2014" name="Int. J. Syst. Evol. Microbiol.">
        <title>Complete genome sequence of Corynebacterium casei LMG S-19264T (=DSM 44701T), isolated from a smear-ripened cheese.</title>
        <authorList>
            <consortium name="US DOE Joint Genome Institute (JGI-PGF)"/>
            <person name="Walter F."/>
            <person name="Albersmeier A."/>
            <person name="Kalinowski J."/>
            <person name="Ruckert C."/>
        </authorList>
    </citation>
    <scope>NUCLEOTIDE SEQUENCE</scope>
    <source>
        <strain evidence="8">KCTC 42590</strain>
    </source>
</reference>
<comment type="domain">
    <text evidence="6">The N-terminal region contains the highly conserved SGGXDS motif, predicted to be a P-loop motif involved in ATP binding.</text>
</comment>
<evidence type="ECO:0000256" key="5">
    <source>
        <dbReference type="ARBA" id="ARBA00048539"/>
    </source>
</evidence>
<dbReference type="GO" id="GO:0005737">
    <property type="term" value="C:cytoplasm"/>
    <property type="evidence" value="ECO:0007669"/>
    <property type="project" value="UniProtKB-SubCell"/>
</dbReference>
<dbReference type="HAMAP" id="MF_01161">
    <property type="entry name" value="tRNA_Ile_lys_synt"/>
    <property type="match status" value="1"/>
</dbReference>
<dbReference type="GO" id="GO:0005524">
    <property type="term" value="F:ATP binding"/>
    <property type="evidence" value="ECO:0007669"/>
    <property type="project" value="UniProtKB-UniRule"/>
</dbReference>
<protein>
    <recommendedName>
        <fullName evidence="6">tRNA(Ile)-lysidine synthase</fullName>
        <ecNumber evidence="6">6.3.4.19</ecNumber>
    </recommendedName>
    <alternativeName>
        <fullName evidence="6">tRNA(Ile)-2-lysyl-cytidine synthase</fullName>
    </alternativeName>
    <alternativeName>
        <fullName evidence="6">tRNA(Ile)-lysidine synthetase</fullName>
    </alternativeName>
</protein>
<evidence type="ECO:0000313" key="8">
    <source>
        <dbReference type="EMBL" id="GHF23327.1"/>
    </source>
</evidence>
<comment type="subcellular location">
    <subcellularLocation>
        <location evidence="6">Cytoplasm</location>
    </subcellularLocation>
</comment>
<keyword evidence="1 6" id="KW-0436">Ligase</keyword>